<feature type="compositionally biased region" description="Basic residues" evidence="1">
    <location>
        <begin position="167"/>
        <end position="179"/>
    </location>
</feature>
<feature type="compositionally biased region" description="Polar residues" evidence="1">
    <location>
        <begin position="229"/>
        <end position="248"/>
    </location>
</feature>
<dbReference type="OrthoDB" id="3562540at2759"/>
<feature type="compositionally biased region" description="Low complexity" evidence="1">
    <location>
        <begin position="197"/>
        <end position="206"/>
    </location>
</feature>
<feature type="compositionally biased region" description="Basic and acidic residues" evidence="1">
    <location>
        <begin position="259"/>
        <end position="273"/>
    </location>
</feature>
<dbReference type="Proteomes" id="UP000250266">
    <property type="component" value="Unassembled WGS sequence"/>
</dbReference>
<proteinExistence type="predicted"/>
<accession>A0A8E2JH05</accession>
<dbReference type="AlphaFoldDB" id="A0A8E2JH05"/>
<organism evidence="2 3">
    <name type="scientific">Lepidopterella palustris CBS 459.81</name>
    <dbReference type="NCBI Taxonomy" id="1314670"/>
    <lineage>
        <taxon>Eukaryota</taxon>
        <taxon>Fungi</taxon>
        <taxon>Dikarya</taxon>
        <taxon>Ascomycota</taxon>
        <taxon>Pezizomycotina</taxon>
        <taxon>Dothideomycetes</taxon>
        <taxon>Pleosporomycetidae</taxon>
        <taxon>Mytilinidiales</taxon>
        <taxon>Argynnaceae</taxon>
        <taxon>Lepidopterella</taxon>
    </lineage>
</organism>
<evidence type="ECO:0000313" key="2">
    <source>
        <dbReference type="EMBL" id="OCK82325.1"/>
    </source>
</evidence>
<sequence length="367" mass="40612">MAEVIGVLGVMASAAQLIHYGGAVIIELRQFYERVHGAPERYAHQANQVEQLIETTELIRETESLNTDLVAKHLKTILTNILNLESILQKALNETSSRSKKRYWKALWAAQREEKISRGFVVLEENKSALVLCIVTTYGGAMTPFRRNHSTLAEDMEDANGLDGRNHPRAPRKLSRKPGRPTLSSSSNTVDRRSDTLNDNDSDSSSVTAFDDQDSSNASKSALGRRNRPTSCLPETTPNVQSQYTPSCSLHPPTISASAERHLPAHDDPKREAQNPSQDFPGYSSELRVHNHNKRPEIAPFNITGDYYGQVVGYDNSKQAMGDFGTPTGLSSSKGPKNYYEGFVSRDSSKLAIGKFGPESIKAFFKE</sequence>
<feature type="region of interest" description="Disordered" evidence="1">
    <location>
        <begin position="157"/>
        <end position="286"/>
    </location>
</feature>
<dbReference type="EMBL" id="KV744891">
    <property type="protein sequence ID" value="OCK82325.1"/>
    <property type="molecule type" value="Genomic_DNA"/>
</dbReference>
<name>A0A8E2JH05_9PEZI</name>
<gene>
    <name evidence="2" type="ORF">K432DRAFT_472503</name>
</gene>
<evidence type="ECO:0000313" key="3">
    <source>
        <dbReference type="Proteomes" id="UP000250266"/>
    </source>
</evidence>
<protein>
    <submittedName>
        <fullName evidence="2">Uncharacterized protein</fullName>
    </submittedName>
</protein>
<keyword evidence="3" id="KW-1185">Reference proteome</keyword>
<reference evidence="2 3" key="1">
    <citation type="journal article" date="2016" name="Nat. Commun.">
        <title>Ectomycorrhizal ecology is imprinted in the genome of the dominant symbiotic fungus Cenococcum geophilum.</title>
        <authorList>
            <consortium name="DOE Joint Genome Institute"/>
            <person name="Peter M."/>
            <person name="Kohler A."/>
            <person name="Ohm R.A."/>
            <person name="Kuo A."/>
            <person name="Krutzmann J."/>
            <person name="Morin E."/>
            <person name="Arend M."/>
            <person name="Barry K.W."/>
            <person name="Binder M."/>
            <person name="Choi C."/>
            <person name="Clum A."/>
            <person name="Copeland A."/>
            <person name="Grisel N."/>
            <person name="Haridas S."/>
            <person name="Kipfer T."/>
            <person name="LaButti K."/>
            <person name="Lindquist E."/>
            <person name="Lipzen A."/>
            <person name="Maire R."/>
            <person name="Meier B."/>
            <person name="Mihaltcheva S."/>
            <person name="Molinier V."/>
            <person name="Murat C."/>
            <person name="Poggeler S."/>
            <person name="Quandt C.A."/>
            <person name="Sperisen C."/>
            <person name="Tritt A."/>
            <person name="Tisserant E."/>
            <person name="Crous P.W."/>
            <person name="Henrissat B."/>
            <person name="Nehls U."/>
            <person name="Egli S."/>
            <person name="Spatafora J.W."/>
            <person name="Grigoriev I.V."/>
            <person name="Martin F.M."/>
        </authorList>
    </citation>
    <scope>NUCLEOTIDE SEQUENCE [LARGE SCALE GENOMIC DNA]</scope>
    <source>
        <strain evidence="2 3">CBS 459.81</strain>
    </source>
</reference>
<evidence type="ECO:0000256" key="1">
    <source>
        <dbReference type="SAM" id="MobiDB-lite"/>
    </source>
</evidence>